<comment type="caution">
    <text evidence="4">The sequence shown here is derived from an EMBL/GenBank/DDBJ whole genome shotgun (WGS) entry which is preliminary data.</text>
</comment>
<keyword evidence="7" id="KW-1185">Reference proteome</keyword>
<name>A0A3E4I667_9BACE</name>
<protein>
    <submittedName>
        <fullName evidence="4">Uncharacterized protein</fullName>
    </submittedName>
</protein>
<evidence type="ECO:0000313" key="5">
    <source>
        <dbReference type="Proteomes" id="UP000284772"/>
    </source>
</evidence>
<dbReference type="RefSeq" id="WP_115502068.1">
    <property type="nucleotide sequence ID" value="NZ_CABMMK010000002.1"/>
</dbReference>
<evidence type="ECO:0000313" key="3">
    <source>
        <dbReference type="EMBL" id="RHN09877.1"/>
    </source>
</evidence>
<organism evidence="4 7">
    <name type="scientific">Bacteroides intestinalis</name>
    <dbReference type="NCBI Taxonomy" id="329854"/>
    <lineage>
        <taxon>Bacteria</taxon>
        <taxon>Pseudomonadati</taxon>
        <taxon>Bacteroidota</taxon>
        <taxon>Bacteroidia</taxon>
        <taxon>Bacteroidales</taxon>
        <taxon>Bacteroidaceae</taxon>
        <taxon>Bacteroides</taxon>
    </lineage>
</organism>
<feature type="transmembrane region" description="Helical" evidence="1">
    <location>
        <begin position="152"/>
        <end position="170"/>
    </location>
</feature>
<dbReference type="Proteomes" id="UP000286003">
    <property type="component" value="Unassembled WGS sequence"/>
</dbReference>
<reference evidence="5 6" key="1">
    <citation type="submission" date="2018-08" db="EMBL/GenBank/DDBJ databases">
        <title>A genome reference for cultivated species of the human gut microbiota.</title>
        <authorList>
            <person name="Zou Y."/>
            <person name="Xue W."/>
            <person name="Luo G."/>
        </authorList>
    </citation>
    <scope>NUCLEOTIDE SEQUENCE [LARGE SCALE GENOMIC DNA]</scope>
    <source>
        <strain evidence="2 5">AF19-10AC</strain>
        <strain evidence="3 6">AF31-23</strain>
    </source>
</reference>
<feature type="transmembrane region" description="Helical" evidence="1">
    <location>
        <begin position="129"/>
        <end position="146"/>
    </location>
</feature>
<gene>
    <name evidence="2" type="ORF">DWX27_21845</name>
    <name evidence="3" type="ORF">DWZ32_01580</name>
    <name evidence="4" type="ORF">EAJ06_01500</name>
</gene>
<evidence type="ECO:0000256" key="1">
    <source>
        <dbReference type="SAM" id="Phobius"/>
    </source>
</evidence>
<evidence type="ECO:0000313" key="7">
    <source>
        <dbReference type="Proteomes" id="UP000291191"/>
    </source>
</evidence>
<dbReference type="AlphaFoldDB" id="A0A3E4I667"/>
<feature type="transmembrane region" description="Helical" evidence="1">
    <location>
        <begin position="52"/>
        <end position="71"/>
    </location>
</feature>
<dbReference type="Proteomes" id="UP000291191">
    <property type="component" value="Unassembled WGS sequence"/>
</dbReference>
<dbReference type="EMBL" id="RCXO01000001">
    <property type="protein sequence ID" value="RYT83059.1"/>
    <property type="molecule type" value="Genomic_DNA"/>
</dbReference>
<sequence>MMNLDEMKNSWNVLNERLEQNEILNKRIIEEMVASKTKSAYDCIYNQELRGLYILLLVALIVLPANRFLGINMKQSSFILLEAVMFLALLFQSVILYSLSKFKLNYMKVNELTRTVLKYRKFYSYNKKYGTILGLGSVIIFMISESKITNPYAFLPVLAVMIIGCIYSYTKLKLHEQKIKEVEQGLAELKEFESETIRTGSK</sequence>
<keyword evidence="1" id="KW-0472">Membrane</keyword>
<dbReference type="OrthoDB" id="1097895at2"/>
<dbReference type="Proteomes" id="UP000284772">
    <property type="component" value="Unassembled WGS sequence"/>
</dbReference>
<feature type="transmembrane region" description="Helical" evidence="1">
    <location>
        <begin position="77"/>
        <end position="99"/>
    </location>
</feature>
<dbReference type="EMBL" id="QRWT01000040">
    <property type="protein sequence ID" value="RGT45359.1"/>
    <property type="molecule type" value="Genomic_DNA"/>
</dbReference>
<keyword evidence="1" id="KW-1133">Transmembrane helix</keyword>
<dbReference type="EMBL" id="QRQM01000002">
    <property type="protein sequence ID" value="RHN09877.1"/>
    <property type="molecule type" value="Genomic_DNA"/>
</dbReference>
<evidence type="ECO:0000313" key="6">
    <source>
        <dbReference type="Proteomes" id="UP000286003"/>
    </source>
</evidence>
<proteinExistence type="predicted"/>
<reference evidence="4 7" key="2">
    <citation type="journal article" date="2019" name="Science, e1252229">
        <title>Invertible promoters mediate bacterial phase variation, antibiotic resistance, and host adaptation in the gut.</title>
        <authorList>
            <person name="Jiang X."/>
            <person name="Hall A.B."/>
            <person name="Arthur T.D."/>
            <person name="Plichta D.R."/>
            <person name="Covington C.T."/>
            <person name="Poyet M."/>
            <person name="Crothers J."/>
            <person name="Moses P.L."/>
            <person name="Tolonen A.C."/>
            <person name="Vlamakis H."/>
            <person name="Alm E.J."/>
            <person name="Xavier R.J."/>
        </authorList>
    </citation>
    <scope>NUCLEOTIDE SEQUENCE [LARGE SCALE GENOMIC DNA]</scope>
    <source>
        <strain evidence="4">Bf_0095</strain>
        <strain evidence="7">bf_0095</strain>
    </source>
</reference>
<evidence type="ECO:0000313" key="4">
    <source>
        <dbReference type="EMBL" id="RYT83059.1"/>
    </source>
</evidence>
<accession>A0A3E4I667</accession>
<keyword evidence="1" id="KW-0812">Transmembrane</keyword>
<evidence type="ECO:0000313" key="2">
    <source>
        <dbReference type="EMBL" id="RGT45359.1"/>
    </source>
</evidence>